<proteinExistence type="predicted"/>
<sequence>MPAYQHILVLDATAEYGVTSVKNMLCALEKGLQQLVERGVEKLWVKYHPDQANFVEVKRLYKEVFDRCSELLSIQELPQHISLEFVAGNELNSQTVFYIFLSSVGIYAAQCGREVYSFASFVSALDQEYAQRVQRLPDAFREKVKFL</sequence>
<organism evidence="1 2">
    <name type="scientific">Pontibacter saemangeumensis</name>
    <dbReference type="NCBI Taxonomy" id="1084525"/>
    <lineage>
        <taxon>Bacteria</taxon>
        <taxon>Pseudomonadati</taxon>
        <taxon>Bacteroidota</taxon>
        <taxon>Cytophagia</taxon>
        <taxon>Cytophagales</taxon>
        <taxon>Hymenobacteraceae</taxon>
        <taxon>Pontibacter</taxon>
    </lineage>
</organism>
<dbReference type="EMBL" id="BAABHC010000014">
    <property type="protein sequence ID" value="GAA4433040.1"/>
    <property type="molecule type" value="Genomic_DNA"/>
</dbReference>
<reference evidence="2" key="1">
    <citation type="journal article" date="2019" name="Int. J. Syst. Evol. Microbiol.">
        <title>The Global Catalogue of Microorganisms (GCM) 10K type strain sequencing project: providing services to taxonomists for standard genome sequencing and annotation.</title>
        <authorList>
            <consortium name="The Broad Institute Genomics Platform"/>
            <consortium name="The Broad Institute Genome Sequencing Center for Infectious Disease"/>
            <person name="Wu L."/>
            <person name="Ma J."/>
        </authorList>
    </citation>
    <scope>NUCLEOTIDE SEQUENCE [LARGE SCALE GENOMIC DNA]</scope>
    <source>
        <strain evidence="2">JCM 17926</strain>
    </source>
</reference>
<evidence type="ECO:0000313" key="1">
    <source>
        <dbReference type="EMBL" id="GAA4433040.1"/>
    </source>
</evidence>
<gene>
    <name evidence="1" type="ORF">GCM10023188_22020</name>
</gene>
<accession>A0ABP8LQV7</accession>
<name>A0ABP8LQV7_9BACT</name>
<evidence type="ECO:0000313" key="2">
    <source>
        <dbReference type="Proteomes" id="UP001500552"/>
    </source>
</evidence>
<comment type="caution">
    <text evidence="1">The sequence shown here is derived from an EMBL/GenBank/DDBJ whole genome shotgun (WGS) entry which is preliminary data.</text>
</comment>
<dbReference type="Proteomes" id="UP001500552">
    <property type="component" value="Unassembled WGS sequence"/>
</dbReference>
<protein>
    <submittedName>
        <fullName evidence="1">Uncharacterized protein</fullName>
    </submittedName>
</protein>
<keyword evidence="2" id="KW-1185">Reference proteome</keyword>